<name>A0AA36HTR0_9DINO</name>
<evidence type="ECO:0000313" key="3">
    <source>
        <dbReference type="EMBL" id="CAJ1375176.1"/>
    </source>
</evidence>
<feature type="region of interest" description="Disordered" evidence="1">
    <location>
        <begin position="707"/>
        <end position="727"/>
    </location>
</feature>
<comment type="caution">
    <text evidence="3">The sequence shown here is derived from an EMBL/GenBank/DDBJ whole genome shotgun (WGS) entry which is preliminary data.</text>
</comment>
<dbReference type="SMART" id="SM00271">
    <property type="entry name" value="DnaJ"/>
    <property type="match status" value="1"/>
</dbReference>
<dbReference type="PANTHER" id="PTHR24074">
    <property type="entry name" value="CO-CHAPERONE PROTEIN DJLA"/>
    <property type="match status" value="1"/>
</dbReference>
<evidence type="ECO:0000259" key="2">
    <source>
        <dbReference type="PROSITE" id="PS50076"/>
    </source>
</evidence>
<reference evidence="3" key="1">
    <citation type="submission" date="2023-08" db="EMBL/GenBank/DDBJ databases">
        <authorList>
            <person name="Chen Y."/>
            <person name="Shah S."/>
            <person name="Dougan E. K."/>
            <person name="Thang M."/>
            <person name="Chan C."/>
        </authorList>
    </citation>
    <scope>NUCLEOTIDE SEQUENCE</scope>
</reference>
<dbReference type="PROSITE" id="PS50076">
    <property type="entry name" value="DNAJ_2"/>
    <property type="match status" value="1"/>
</dbReference>
<dbReference type="CDD" id="cd06257">
    <property type="entry name" value="DnaJ"/>
    <property type="match status" value="1"/>
</dbReference>
<dbReference type="InterPro" id="IPR036869">
    <property type="entry name" value="J_dom_sf"/>
</dbReference>
<feature type="domain" description="J" evidence="2">
    <location>
        <begin position="223"/>
        <end position="278"/>
    </location>
</feature>
<dbReference type="EMBL" id="CAUJNA010000304">
    <property type="protein sequence ID" value="CAJ1375176.1"/>
    <property type="molecule type" value="Genomic_DNA"/>
</dbReference>
<feature type="compositionally biased region" description="Low complexity" evidence="1">
    <location>
        <begin position="785"/>
        <end position="800"/>
    </location>
</feature>
<protein>
    <recommendedName>
        <fullName evidence="2">J domain-containing protein</fullName>
    </recommendedName>
</protein>
<sequence length="822" mass="88974">MFDFESLEALASPVGRLQKLRPAREPDIPAPSLEERWRAMGLEPERGVPLESLEALGAWKPKELRRECERQGLPVPPGAEKGELLASLRKVLLWQQLPASRLRELLGSEGGAAEDLVGRLISQTFQTPAPARRFGDIFAPERAAAWAKPEPPEPQAPGGAGTGSQAFKANLAAQGISQGPKPRPSFPTGGYKVPGGAGGSPPTAKPRPTAKVPTAKVTPEVAQALRTLGLDHDSDEEKVKKSYRRLALLYHPDKNGSADAELFKSVTRAYEICCGHFQAQAGGGQKKRSLRGTAQMSFRSKMKRLAATTPGSSVFTESTIAKNPGPGSYQNKGCLEAEQTLDLQPAVKPVLKDVEKTTPSVPPTRYLPGQVPQTEAAAADMARLSSRHTGEPRDMAGPGEYDVETQLIKNSQVTTFHKPKGPSFRRLWEASVAIDSKMPVPELPGPGAYETLVGAPEPKGAASQFNSKVPKAHEREAKEHLKTPGPGAYDMPGHLEKGIAETQERRDAVAMSLGFGSLTERVGWSRQLEQPYKDPYNVKNVPGPGHYPETQVLFKEEKVGKAPEKRKKLHGVHHPALLLALQETEGPLQAFNTSDDRPCNKDFDQLTPAPWQYAPETARGTSITSNLKERAKVGRRGVFGTCADRFYGSPMGAKEGPDPIWDGGTTGVGKDPGSPEARSSFKSTSPRMQKEQAQEVHVVALGDLQTPAPGEYDIKEPNYRSPYRIPRSEHLSFGSGTTRFTEKQEVFTKFKLPEGPAPGDYQMPSKSHVLGAARLKDKRKPPLVGSTTTTVGPGSYGTSTETSLLKKTFNVTTQARSLMHGA</sequence>
<dbReference type="InterPro" id="IPR001623">
    <property type="entry name" value="DnaJ_domain"/>
</dbReference>
<organism evidence="3 4">
    <name type="scientific">Effrenium voratum</name>
    <dbReference type="NCBI Taxonomy" id="2562239"/>
    <lineage>
        <taxon>Eukaryota</taxon>
        <taxon>Sar</taxon>
        <taxon>Alveolata</taxon>
        <taxon>Dinophyceae</taxon>
        <taxon>Suessiales</taxon>
        <taxon>Symbiodiniaceae</taxon>
        <taxon>Effrenium</taxon>
    </lineage>
</organism>
<accession>A0AA36HTR0</accession>
<proteinExistence type="predicted"/>
<dbReference type="Proteomes" id="UP001178507">
    <property type="component" value="Unassembled WGS sequence"/>
</dbReference>
<dbReference type="Gene3D" id="1.10.287.110">
    <property type="entry name" value="DnaJ domain"/>
    <property type="match status" value="1"/>
</dbReference>
<dbReference type="SUPFAM" id="SSF46565">
    <property type="entry name" value="Chaperone J-domain"/>
    <property type="match status" value="1"/>
</dbReference>
<feature type="region of interest" description="Disordered" evidence="1">
    <location>
        <begin position="145"/>
        <end position="215"/>
    </location>
</feature>
<dbReference type="InterPro" id="IPR010736">
    <property type="entry name" value="SHIPPO-rpt"/>
</dbReference>
<dbReference type="PRINTS" id="PR00625">
    <property type="entry name" value="JDOMAIN"/>
</dbReference>
<dbReference type="Pfam" id="PF07004">
    <property type="entry name" value="SHIPPO-rpt"/>
    <property type="match status" value="2"/>
</dbReference>
<dbReference type="InterPro" id="IPR050817">
    <property type="entry name" value="DjlA_DnaK_co-chaperone"/>
</dbReference>
<dbReference type="Pfam" id="PF00226">
    <property type="entry name" value="DnaJ"/>
    <property type="match status" value="1"/>
</dbReference>
<keyword evidence="4" id="KW-1185">Reference proteome</keyword>
<evidence type="ECO:0000256" key="1">
    <source>
        <dbReference type="SAM" id="MobiDB-lite"/>
    </source>
</evidence>
<feature type="region of interest" description="Disordered" evidence="1">
    <location>
        <begin position="650"/>
        <end position="687"/>
    </location>
</feature>
<feature type="region of interest" description="Disordered" evidence="1">
    <location>
        <begin position="779"/>
        <end position="800"/>
    </location>
</feature>
<evidence type="ECO:0000313" key="4">
    <source>
        <dbReference type="Proteomes" id="UP001178507"/>
    </source>
</evidence>
<dbReference type="AlphaFoldDB" id="A0AA36HTR0"/>
<gene>
    <name evidence="3" type="ORF">EVOR1521_LOCUS4516</name>
</gene>